<dbReference type="Pfam" id="PF12775">
    <property type="entry name" value="AAA_7"/>
    <property type="match status" value="1"/>
</dbReference>
<reference evidence="2 3" key="1">
    <citation type="submission" date="2013-11" db="EMBL/GenBank/DDBJ databases">
        <title>The Genome Sequence of Phytophthora parasitica P10297.</title>
        <authorList>
            <consortium name="The Broad Institute Genomics Platform"/>
            <person name="Russ C."/>
            <person name="Tyler B."/>
            <person name="Panabieres F."/>
            <person name="Shan W."/>
            <person name="Tripathy S."/>
            <person name="Grunwald N."/>
            <person name="Machado M."/>
            <person name="Johnson C.S."/>
            <person name="Walker B."/>
            <person name="Young S.K."/>
            <person name="Zeng Q."/>
            <person name="Gargeya S."/>
            <person name="Fitzgerald M."/>
            <person name="Haas B."/>
            <person name="Abouelleil A."/>
            <person name="Allen A.W."/>
            <person name="Alvarado L."/>
            <person name="Arachchi H.M."/>
            <person name="Berlin A.M."/>
            <person name="Chapman S.B."/>
            <person name="Gainer-Dewar J."/>
            <person name="Goldberg J."/>
            <person name="Griggs A."/>
            <person name="Gujja S."/>
            <person name="Hansen M."/>
            <person name="Howarth C."/>
            <person name="Imamovic A."/>
            <person name="Ireland A."/>
            <person name="Larimer J."/>
            <person name="McCowan C."/>
            <person name="Murphy C."/>
            <person name="Pearson M."/>
            <person name="Poon T.W."/>
            <person name="Priest M."/>
            <person name="Roberts A."/>
            <person name="Saif S."/>
            <person name="Shea T."/>
            <person name="Sisk P."/>
            <person name="Sykes S."/>
            <person name="Wortman J."/>
            <person name="Nusbaum C."/>
            <person name="Birren B."/>
        </authorList>
    </citation>
    <scope>NUCLEOTIDE SEQUENCE [LARGE SCALE GENOMIC DNA]</scope>
    <source>
        <strain evidence="2 3">P10297</strain>
    </source>
</reference>
<dbReference type="EMBL" id="ANIY01000545">
    <property type="protein sequence ID" value="ETP52450.1"/>
    <property type="molecule type" value="Genomic_DNA"/>
</dbReference>
<dbReference type="InterPro" id="IPR027417">
    <property type="entry name" value="P-loop_NTPase"/>
</dbReference>
<feature type="compositionally biased region" description="Basic and acidic residues" evidence="1">
    <location>
        <begin position="80"/>
        <end position="92"/>
    </location>
</feature>
<dbReference type="Gene3D" id="3.40.50.300">
    <property type="entry name" value="P-loop containing nucleotide triphosphate hydrolases"/>
    <property type="match status" value="1"/>
</dbReference>
<proteinExistence type="predicted"/>
<gene>
    <name evidence="2" type="ORF">F442_02539</name>
</gene>
<evidence type="ECO:0000313" key="2">
    <source>
        <dbReference type="EMBL" id="ETP52450.1"/>
    </source>
</evidence>
<dbReference type="Proteomes" id="UP000018948">
    <property type="component" value="Unassembled WGS sequence"/>
</dbReference>
<evidence type="ECO:0000256" key="1">
    <source>
        <dbReference type="SAM" id="MobiDB-lite"/>
    </source>
</evidence>
<sequence>MAKTDSCIAYTISYSAQTKLRNLNEMFELKLAKKPLECYGAQSTIEILRQVIDQEGYHEMVEMLFENVRDVGFASAGAGRSKENPHDYRNAEYSRSAESVRQR</sequence>
<accession>W2ZZK0</accession>
<organism evidence="2 3">
    <name type="scientific">Phytophthora nicotianae P10297</name>
    <dbReference type="NCBI Taxonomy" id="1317064"/>
    <lineage>
        <taxon>Eukaryota</taxon>
        <taxon>Sar</taxon>
        <taxon>Stramenopiles</taxon>
        <taxon>Oomycota</taxon>
        <taxon>Peronosporomycetes</taxon>
        <taxon>Peronosporales</taxon>
        <taxon>Peronosporaceae</taxon>
        <taxon>Phytophthora</taxon>
    </lineage>
</organism>
<evidence type="ECO:0000313" key="3">
    <source>
        <dbReference type="Proteomes" id="UP000018948"/>
    </source>
</evidence>
<protein>
    <submittedName>
        <fullName evidence="2">Uncharacterized protein</fullName>
    </submittedName>
</protein>
<comment type="caution">
    <text evidence="2">The sequence shown here is derived from an EMBL/GenBank/DDBJ whole genome shotgun (WGS) entry which is preliminary data.</text>
</comment>
<name>W2ZZK0_PHYNI</name>
<feature type="region of interest" description="Disordered" evidence="1">
    <location>
        <begin position="76"/>
        <end position="103"/>
    </location>
</feature>
<dbReference type="AlphaFoldDB" id="W2ZZK0"/>